<dbReference type="Proteomes" id="UP000521676">
    <property type="component" value="Unassembled WGS sequence"/>
</dbReference>
<dbReference type="SUPFAM" id="SSF52922">
    <property type="entry name" value="TK C-terminal domain-like"/>
    <property type="match status" value="1"/>
</dbReference>
<dbReference type="InterPro" id="IPR022367">
    <property type="entry name" value="2-oxoacid/accept_OxRdtase_asu"/>
</dbReference>
<dbReference type="SUPFAM" id="SSF52518">
    <property type="entry name" value="Thiamin diphosphate-binding fold (THDP-binding)"/>
    <property type="match status" value="1"/>
</dbReference>
<dbReference type="PANTHER" id="PTHR32154">
    <property type="entry name" value="PYRUVATE-FLAVODOXIN OXIDOREDUCTASE-RELATED"/>
    <property type="match status" value="1"/>
</dbReference>
<protein>
    <submittedName>
        <fullName evidence="4">2-oxoacid:acceptor oxidoreductase subunit alpha</fullName>
    </submittedName>
</protein>
<dbReference type="Gene3D" id="3.40.50.920">
    <property type="match status" value="1"/>
</dbReference>
<dbReference type="Pfam" id="PF01558">
    <property type="entry name" value="POR"/>
    <property type="match status" value="1"/>
</dbReference>
<feature type="domain" description="Pyruvate/ketoisovalerate oxidoreductase catalytic" evidence="2">
    <location>
        <begin position="33"/>
        <end position="196"/>
    </location>
</feature>
<dbReference type="CDD" id="cd07034">
    <property type="entry name" value="TPP_PYR_PFOR_IOR-alpha_like"/>
    <property type="match status" value="1"/>
</dbReference>
<dbReference type="InterPro" id="IPR050722">
    <property type="entry name" value="Pyruvate:ferred/Flavod_OxRd"/>
</dbReference>
<dbReference type="RefSeq" id="WP_341471494.1">
    <property type="nucleotide sequence ID" value="NZ_CP128400.1"/>
</dbReference>
<dbReference type="EMBL" id="CP128400">
    <property type="protein sequence ID" value="WJW69621.1"/>
    <property type="molecule type" value="Genomic_DNA"/>
</dbReference>
<dbReference type="AlphaFoldDB" id="A0A8T7M6I6"/>
<evidence type="ECO:0000313" key="5">
    <source>
        <dbReference type="EMBL" id="WJW69621.1"/>
    </source>
</evidence>
<dbReference type="Proteomes" id="UP001431572">
    <property type="component" value="Chromosome 2"/>
</dbReference>
<name>A0A8T7M6I6_9CHLR</name>
<organism evidence="4 6">
    <name type="scientific">Candidatus Chlorohelix allophototropha</name>
    <dbReference type="NCBI Taxonomy" id="3003348"/>
    <lineage>
        <taxon>Bacteria</taxon>
        <taxon>Bacillati</taxon>
        <taxon>Chloroflexota</taxon>
        <taxon>Chloroflexia</taxon>
        <taxon>Candidatus Chloroheliales</taxon>
        <taxon>Candidatus Chloroheliaceae</taxon>
        <taxon>Candidatus Chlorohelix</taxon>
    </lineage>
</organism>
<dbReference type="InterPro" id="IPR019752">
    <property type="entry name" value="Pyrv/ketoisovalerate_OxRed_cat"/>
</dbReference>
<dbReference type="GO" id="GO:0016903">
    <property type="term" value="F:oxidoreductase activity, acting on the aldehyde or oxo group of donors"/>
    <property type="evidence" value="ECO:0007669"/>
    <property type="project" value="InterPro"/>
</dbReference>
<evidence type="ECO:0000313" key="6">
    <source>
        <dbReference type="Proteomes" id="UP000521676"/>
    </source>
</evidence>
<dbReference type="Gene3D" id="3.40.50.970">
    <property type="match status" value="1"/>
</dbReference>
<dbReference type="PANTHER" id="PTHR32154:SF29">
    <property type="entry name" value="BLR6743 PROTEIN"/>
    <property type="match status" value="1"/>
</dbReference>
<dbReference type="Pfam" id="PF01855">
    <property type="entry name" value="POR_N"/>
    <property type="match status" value="1"/>
</dbReference>
<evidence type="ECO:0000259" key="3">
    <source>
        <dbReference type="Pfam" id="PF01855"/>
    </source>
</evidence>
<proteinExistence type="predicted"/>
<evidence type="ECO:0000313" key="7">
    <source>
        <dbReference type="Proteomes" id="UP001431572"/>
    </source>
</evidence>
<dbReference type="SUPFAM" id="SSF53323">
    <property type="entry name" value="Pyruvate-ferredoxin oxidoreductase, PFOR, domain III"/>
    <property type="match status" value="1"/>
</dbReference>
<dbReference type="Gene3D" id="3.40.920.10">
    <property type="entry name" value="Pyruvate-ferredoxin oxidoreductase, PFOR, domain III"/>
    <property type="match status" value="1"/>
</dbReference>
<dbReference type="GO" id="GO:0006979">
    <property type="term" value="P:response to oxidative stress"/>
    <property type="evidence" value="ECO:0007669"/>
    <property type="project" value="TreeGrafter"/>
</dbReference>
<feature type="domain" description="Pyruvate flavodoxin/ferredoxin oxidoreductase pyrimidine binding" evidence="3">
    <location>
        <begin position="232"/>
        <end position="396"/>
    </location>
</feature>
<keyword evidence="7" id="KW-1185">Reference proteome</keyword>
<dbReference type="InterPro" id="IPR009014">
    <property type="entry name" value="Transketo_C/PFOR_II"/>
</dbReference>
<keyword evidence="1" id="KW-0560">Oxidoreductase</keyword>
<reference evidence="4 6" key="1">
    <citation type="submission" date="2020-06" db="EMBL/GenBank/DDBJ databases">
        <title>Anoxygenic phototrophic Chloroflexota member uses a Type I reaction center.</title>
        <authorList>
            <person name="Tsuji J.M."/>
            <person name="Shaw N.A."/>
            <person name="Nagashima S."/>
            <person name="Venkiteswaran J."/>
            <person name="Schiff S.L."/>
            <person name="Hanada S."/>
            <person name="Tank M."/>
            <person name="Neufeld J.D."/>
        </authorList>
    </citation>
    <scope>NUCLEOTIDE SEQUENCE [LARGE SCALE GENOMIC DNA]</scope>
    <source>
        <strain evidence="4">L227-S17</strain>
    </source>
</reference>
<accession>A0A8T7M6I6</accession>
<evidence type="ECO:0000256" key="1">
    <source>
        <dbReference type="ARBA" id="ARBA00023002"/>
    </source>
</evidence>
<evidence type="ECO:0000259" key="2">
    <source>
        <dbReference type="Pfam" id="PF01558"/>
    </source>
</evidence>
<dbReference type="InterPro" id="IPR029061">
    <property type="entry name" value="THDP-binding"/>
</dbReference>
<dbReference type="EMBL" id="JACATZ010000003">
    <property type="protein sequence ID" value="NWJ47715.1"/>
    <property type="molecule type" value="Genomic_DNA"/>
</dbReference>
<dbReference type="FunFam" id="3.40.50.970:FF:000022">
    <property type="entry name" value="2-oxoglutarate ferredoxin oxidoreductase alpha subunit"/>
    <property type="match status" value="1"/>
</dbReference>
<evidence type="ECO:0000313" key="4">
    <source>
        <dbReference type="EMBL" id="NWJ47715.1"/>
    </source>
</evidence>
<sequence length="610" mass="66849">MTVLDTRPGSQYDSSGHPEVVNDFSIVIATVNGSGSQTANNTIIRSIFKMGIPVNGKNIFPSNISGLPTWYTVRVSKDGYVARRQETEILVAFNLQTADADLQSLKEGGACFYPDDYKFMNPRKDVVYYPLPVKQLVKESGADTKLKDYIANMVYVGGLAEILGIDLAKIKEALVKHFNGKAKPVELNYGVVSKAAEYVRQNLPKKDIYRVAPLDLTHGKILIEGNTAAGLGAIFGGVSLVSWYPITPSTSVVDTINEYLHELRTDPASGKLTCAVVQAEDEIAAIGMLVGAGWAGCRAMTATSGPGISLMTEFAGLAYFAEVPLVIWDIMRMGPSTGLPTRTSQGDILTAYFLGHGDTRHVCLLPGNMQECFEFGTTSFDLAEHLQTPVFVLSDLDFGMNLWMTEPFQYPEKPLDRGKVLSEEDLKRLGSFKRYADLEGDGVGWRTLPGNPHPMSAYFSRGTGHNAEAAYSERPDDWEENLDRLARKHDTARTLVPPPVVQTRAGANIGVIAYGSSDPAIVEACDLLEAKGVAIDYLRLRALPLEEITSKFIEEHEILFVVEMNYDGQMHKLLQIHSPENAARLKSIAHCDGLSLTAQFITEKVMSVLQ</sequence>
<dbReference type="InterPro" id="IPR002880">
    <property type="entry name" value="Pyrv_Fd/Flavodoxin_OxRdtase_N"/>
</dbReference>
<gene>
    <name evidence="4" type="ORF">HXX08_17825</name>
    <name evidence="5" type="ORF">OZ401_003248</name>
</gene>
<reference evidence="5" key="2">
    <citation type="journal article" date="2024" name="Nature">
        <title>Anoxygenic phototroph of the Chloroflexota uses a type I reaction centre.</title>
        <authorList>
            <person name="Tsuji J.M."/>
            <person name="Shaw N.A."/>
            <person name="Nagashima S."/>
            <person name="Venkiteswaran J.J."/>
            <person name="Schiff S.L."/>
            <person name="Watanabe T."/>
            <person name="Fukui M."/>
            <person name="Hanada S."/>
            <person name="Tank M."/>
            <person name="Neufeld J.D."/>
        </authorList>
    </citation>
    <scope>NUCLEOTIDE SEQUENCE</scope>
    <source>
        <strain evidence="5">L227-S17</strain>
    </source>
</reference>
<dbReference type="NCBIfam" id="TIGR03710">
    <property type="entry name" value="OAFO_sf"/>
    <property type="match status" value="1"/>
</dbReference>
<dbReference type="InterPro" id="IPR002869">
    <property type="entry name" value="Pyrv_flavodox_OxRed_cen"/>
</dbReference>